<dbReference type="STRING" id="1563681.BFP71_04680"/>
<keyword evidence="1" id="KW-0547">Nucleotide-binding</keyword>
<organism evidence="2 3">
    <name type="scientific">Roseivirga misakiensis</name>
    <dbReference type="NCBI Taxonomy" id="1563681"/>
    <lineage>
        <taxon>Bacteria</taxon>
        <taxon>Pseudomonadati</taxon>
        <taxon>Bacteroidota</taxon>
        <taxon>Cytophagia</taxon>
        <taxon>Cytophagales</taxon>
        <taxon>Roseivirgaceae</taxon>
        <taxon>Roseivirga</taxon>
    </lineage>
</organism>
<dbReference type="SUPFAM" id="SSF52540">
    <property type="entry name" value="P-loop containing nucleoside triphosphate hydrolases"/>
    <property type="match status" value="1"/>
</dbReference>
<dbReference type="GO" id="GO:0005525">
    <property type="term" value="F:GTP binding"/>
    <property type="evidence" value="ECO:0007669"/>
    <property type="project" value="InterPro"/>
</dbReference>
<dbReference type="Proteomes" id="UP000095552">
    <property type="component" value="Unassembled WGS sequence"/>
</dbReference>
<evidence type="ECO:0000256" key="1">
    <source>
        <dbReference type="ARBA" id="ARBA00022741"/>
    </source>
</evidence>
<dbReference type="PROSITE" id="PS51417">
    <property type="entry name" value="ARF"/>
    <property type="match status" value="1"/>
</dbReference>
<dbReference type="SMART" id="SM00173">
    <property type="entry name" value="RAS"/>
    <property type="match status" value="1"/>
</dbReference>
<dbReference type="NCBIfam" id="TIGR00231">
    <property type="entry name" value="small_GTP"/>
    <property type="match status" value="1"/>
</dbReference>
<dbReference type="OrthoDB" id="7957980at2"/>
<dbReference type="EMBL" id="MDGQ01000003">
    <property type="protein sequence ID" value="OEK06956.1"/>
    <property type="molecule type" value="Genomic_DNA"/>
</dbReference>
<evidence type="ECO:0000313" key="2">
    <source>
        <dbReference type="EMBL" id="OEK06956.1"/>
    </source>
</evidence>
<sequence length="162" mass="17994">MSVSKKVILIGHFGVGKSSLVKRFVHQKFSEDYITTIGVKIDKKVVNVKGLSVNMIIWDIAGEDSQQKVPASYRLGAHGALYVFDVSRPSTYEKLTEELAFLNDIIPDIPIQILANKCDLLSEEELKEVLEKVANPQVFQTSAKTGDHVEEAFELLAKSMVS</sequence>
<evidence type="ECO:0000313" key="3">
    <source>
        <dbReference type="Proteomes" id="UP000095552"/>
    </source>
</evidence>
<dbReference type="PROSITE" id="PS51419">
    <property type="entry name" value="RAB"/>
    <property type="match status" value="1"/>
</dbReference>
<dbReference type="FunFam" id="3.40.50.300:FF:001447">
    <property type="entry name" value="Ras-related protein Rab-1B"/>
    <property type="match status" value="1"/>
</dbReference>
<dbReference type="Pfam" id="PF00071">
    <property type="entry name" value="Ras"/>
    <property type="match status" value="1"/>
</dbReference>
<name>A0A1E5T6I2_9BACT</name>
<accession>A0A1E5T6I2</accession>
<dbReference type="SMART" id="SM00174">
    <property type="entry name" value="RHO"/>
    <property type="match status" value="1"/>
</dbReference>
<dbReference type="Gene3D" id="3.40.50.300">
    <property type="entry name" value="P-loop containing nucleotide triphosphate hydrolases"/>
    <property type="match status" value="1"/>
</dbReference>
<keyword evidence="3" id="KW-1185">Reference proteome</keyword>
<protein>
    <submittedName>
        <fullName evidence="2">GTP-binding protein</fullName>
    </submittedName>
</protein>
<gene>
    <name evidence="2" type="ORF">BFP71_04680</name>
</gene>
<dbReference type="CDD" id="cd00154">
    <property type="entry name" value="Rab"/>
    <property type="match status" value="1"/>
</dbReference>
<dbReference type="AlphaFoldDB" id="A0A1E5T6I2"/>
<dbReference type="InterPro" id="IPR027417">
    <property type="entry name" value="P-loop_NTPase"/>
</dbReference>
<dbReference type="PRINTS" id="PR00449">
    <property type="entry name" value="RASTRNSFRMNG"/>
</dbReference>
<dbReference type="InterPro" id="IPR005225">
    <property type="entry name" value="Small_GTP-bd"/>
</dbReference>
<dbReference type="RefSeq" id="WP_069834268.1">
    <property type="nucleotide sequence ID" value="NZ_MDGQ01000003.1"/>
</dbReference>
<dbReference type="GO" id="GO:0003924">
    <property type="term" value="F:GTPase activity"/>
    <property type="evidence" value="ECO:0007669"/>
    <property type="project" value="InterPro"/>
</dbReference>
<proteinExistence type="predicted"/>
<dbReference type="PANTHER" id="PTHR47978">
    <property type="match status" value="1"/>
</dbReference>
<dbReference type="InterPro" id="IPR001806">
    <property type="entry name" value="Small_GTPase"/>
</dbReference>
<dbReference type="SMART" id="SM00175">
    <property type="entry name" value="RAB"/>
    <property type="match status" value="1"/>
</dbReference>
<reference evidence="2 3" key="1">
    <citation type="submission" date="2016-08" db="EMBL/GenBank/DDBJ databases">
        <title>Draft genome of Fabibacter sp. strain SK-8.</title>
        <authorList>
            <person name="Wong S.-K."/>
            <person name="Hamasaki K."/>
            <person name="Yoshizawa S."/>
        </authorList>
    </citation>
    <scope>NUCLEOTIDE SEQUENCE [LARGE SCALE GENOMIC DNA]</scope>
    <source>
        <strain evidence="2 3">SK-8</strain>
    </source>
</reference>
<comment type="caution">
    <text evidence="2">The sequence shown here is derived from an EMBL/GenBank/DDBJ whole genome shotgun (WGS) entry which is preliminary data.</text>
</comment>